<protein>
    <submittedName>
        <fullName evidence="3">UvrB/UvrC motif-containing protein</fullName>
    </submittedName>
</protein>
<dbReference type="Gene3D" id="3.40.1440.10">
    <property type="entry name" value="GIY-YIG endonuclease"/>
    <property type="match status" value="1"/>
</dbReference>
<reference evidence="3" key="1">
    <citation type="submission" date="2020-07" db="EMBL/GenBank/DDBJ databases">
        <title>Huge and variable diversity of episymbiotic CPR bacteria and DPANN archaea in groundwater ecosystems.</title>
        <authorList>
            <person name="He C.Y."/>
            <person name="Keren R."/>
            <person name="Whittaker M."/>
            <person name="Farag I.F."/>
            <person name="Doudna J."/>
            <person name="Cate J.H.D."/>
            <person name="Banfield J.F."/>
        </authorList>
    </citation>
    <scope>NUCLEOTIDE SEQUENCE</scope>
    <source>
        <strain evidence="3">NC_groundwater_418_Ag_B-0.1um_45_10</strain>
    </source>
</reference>
<dbReference type="GO" id="GO:0006974">
    <property type="term" value="P:DNA damage response"/>
    <property type="evidence" value="ECO:0007669"/>
    <property type="project" value="TreeGrafter"/>
</dbReference>
<feature type="domain" description="UVR" evidence="1">
    <location>
        <begin position="145"/>
        <end position="180"/>
    </location>
</feature>
<organism evidence="3 4">
    <name type="scientific">Candidatus Sungiibacteriota bacterium</name>
    <dbReference type="NCBI Taxonomy" id="2750080"/>
    <lineage>
        <taxon>Bacteria</taxon>
        <taxon>Candidatus Sungiibacteriota</taxon>
    </lineage>
</organism>
<dbReference type="GO" id="GO:0009380">
    <property type="term" value="C:excinuclease repair complex"/>
    <property type="evidence" value="ECO:0007669"/>
    <property type="project" value="TreeGrafter"/>
</dbReference>
<evidence type="ECO:0000313" key="3">
    <source>
        <dbReference type="EMBL" id="MBI2465759.1"/>
    </source>
</evidence>
<accession>A0A931YDA5</accession>
<dbReference type="InterPro" id="IPR035901">
    <property type="entry name" value="GIY-YIG_endonuc_sf"/>
</dbReference>
<dbReference type="Pfam" id="PF08459">
    <property type="entry name" value="UvrC_RNaseH_dom"/>
    <property type="match status" value="1"/>
</dbReference>
<evidence type="ECO:0000313" key="4">
    <source>
        <dbReference type="Proteomes" id="UP000709672"/>
    </source>
</evidence>
<evidence type="ECO:0000259" key="1">
    <source>
        <dbReference type="PROSITE" id="PS50151"/>
    </source>
</evidence>
<name>A0A931YDA5_9BACT</name>
<dbReference type="InterPro" id="IPR038476">
    <property type="entry name" value="UvrC_RNase_H_dom_sf"/>
</dbReference>
<dbReference type="EMBL" id="JACPHQ010000010">
    <property type="protein sequence ID" value="MBI2465759.1"/>
    <property type="molecule type" value="Genomic_DNA"/>
</dbReference>
<feature type="non-terminal residue" evidence="3">
    <location>
        <position position="1"/>
    </location>
</feature>
<proteinExistence type="predicted"/>
<gene>
    <name evidence="3" type="ORF">HYV66_00835</name>
</gene>
<feature type="domain" description="UvrC family homology region profile" evidence="2">
    <location>
        <begin position="125"/>
        <end position="303"/>
    </location>
</feature>
<dbReference type="SUPFAM" id="SSF46600">
    <property type="entry name" value="C-terminal UvrC-binding domain of UvrB"/>
    <property type="match status" value="1"/>
</dbReference>
<dbReference type="InterPro" id="IPR001162">
    <property type="entry name" value="UvrC_RNase_H_dom"/>
</dbReference>
<dbReference type="AlphaFoldDB" id="A0A931YDA5"/>
<dbReference type="PROSITE" id="PS50165">
    <property type="entry name" value="UVRC"/>
    <property type="match status" value="1"/>
</dbReference>
<dbReference type="InterPro" id="IPR001943">
    <property type="entry name" value="UVR_dom"/>
</dbReference>
<evidence type="ECO:0000259" key="2">
    <source>
        <dbReference type="PROSITE" id="PS50165"/>
    </source>
</evidence>
<dbReference type="GO" id="GO:0009381">
    <property type="term" value="F:excinuclease ABC activity"/>
    <property type="evidence" value="ECO:0007669"/>
    <property type="project" value="InterPro"/>
</dbReference>
<dbReference type="Proteomes" id="UP000709672">
    <property type="component" value="Unassembled WGS sequence"/>
</dbReference>
<sequence>EALIKESELIKKLKPKFNVLMRDSKNYLFVGFTHDEFPKIILTHQPSELKTKNLKLKTIVGPFTDSDAVRKTLHLLREIFPYCTCRQKHSVKCLNAHMGRCLTYCCLKKSTQLQLQPESDRFLAVVDQHRNNIKAIKAILSGRNQILLKELRKEIKQTIKLQNFEKAQTIKNKINNLESVLNHARVLTDKQEFYPAIFKDDEPNFKLLGLEPNPKRIETYDVSNLHGQKAVGSMVVFELQKNGLYQANKNEYRQFKIKTVAGINDPAMMAEIVKRRLNNNWLLPQLIIVDGGRTQLNTVLKTLGSRKIRIISLAKKLEEIYLPELAEPVLAQKFGQSLKHLFQAIRDEAHRFALNYHRKLRHRSFGH</sequence>
<dbReference type="PROSITE" id="PS50151">
    <property type="entry name" value="UVR"/>
    <property type="match status" value="1"/>
</dbReference>
<dbReference type="PANTHER" id="PTHR30562">
    <property type="entry name" value="UVRC/OXIDOREDUCTASE"/>
    <property type="match status" value="1"/>
</dbReference>
<dbReference type="InterPro" id="IPR036876">
    <property type="entry name" value="UVR_dom_sf"/>
</dbReference>
<comment type="caution">
    <text evidence="3">The sequence shown here is derived from an EMBL/GenBank/DDBJ whole genome shotgun (WGS) entry which is preliminary data.</text>
</comment>
<dbReference type="InterPro" id="IPR050066">
    <property type="entry name" value="UvrABC_protein_C"/>
</dbReference>
<dbReference type="Gene3D" id="3.30.420.340">
    <property type="entry name" value="UvrC, RNAse H endonuclease domain"/>
    <property type="match status" value="1"/>
</dbReference>
<dbReference type="PANTHER" id="PTHR30562:SF1">
    <property type="entry name" value="UVRABC SYSTEM PROTEIN C"/>
    <property type="match status" value="1"/>
</dbReference>